<dbReference type="RefSeq" id="WP_139937993.1">
    <property type="nucleotide sequence ID" value="NZ_JBHSYP010000022.1"/>
</dbReference>
<proteinExistence type="predicted"/>
<gene>
    <name evidence="2" type="ORF">FIV46_01305</name>
</gene>
<dbReference type="AlphaFoldDB" id="A0A501PQK3"/>
<evidence type="ECO:0000313" key="2">
    <source>
        <dbReference type="EMBL" id="TPD62743.1"/>
    </source>
</evidence>
<dbReference type="EMBL" id="VFIY01000004">
    <property type="protein sequence ID" value="TPD62743.1"/>
    <property type="molecule type" value="Genomic_DNA"/>
</dbReference>
<dbReference type="Gene3D" id="6.10.280.50">
    <property type="match status" value="1"/>
</dbReference>
<evidence type="ECO:0000313" key="3">
    <source>
        <dbReference type="Proteomes" id="UP000319148"/>
    </source>
</evidence>
<feature type="coiled-coil region" evidence="1">
    <location>
        <begin position="36"/>
        <end position="63"/>
    </location>
</feature>
<protein>
    <submittedName>
        <fullName evidence="2">DUF465 domain-containing protein</fullName>
    </submittedName>
</protein>
<reference evidence="3" key="1">
    <citation type="submission" date="2019-06" db="EMBL/GenBank/DDBJ databases">
        <title>The complete genome of Emcibacter congregatus ZYLT.</title>
        <authorList>
            <person name="Zhao Z."/>
        </authorList>
    </citation>
    <scope>NUCLEOTIDE SEQUENCE [LARGE SCALE GENOMIC DNA]</scope>
    <source>
        <strain evidence="3">MCCC 1A06723</strain>
    </source>
</reference>
<comment type="caution">
    <text evidence="2">The sequence shown here is derived from an EMBL/GenBank/DDBJ whole genome shotgun (WGS) entry which is preliminary data.</text>
</comment>
<evidence type="ECO:0000256" key="1">
    <source>
        <dbReference type="SAM" id="Coils"/>
    </source>
</evidence>
<dbReference type="Pfam" id="PF04325">
    <property type="entry name" value="DUF465"/>
    <property type="match status" value="1"/>
</dbReference>
<keyword evidence="3" id="KW-1185">Reference proteome</keyword>
<keyword evidence="1" id="KW-0175">Coiled coil</keyword>
<sequence length="77" mass="9083">MTHVHHTLIEEFPEYKDKLHELKVNDPHFVALHDDYDKVNEAINKAESQIENLSDESLEDLKKERVALKDQIYALLK</sequence>
<dbReference type="InterPro" id="IPR038444">
    <property type="entry name" value="DUF465_sf"/>
</dbReference>
<organism evidence="2 3">
    <name type="scientific">Emcibacter nanhaiensis</name>
    <dbReference type="NCBI Taxonomy" id="1505037"/>
    <lineage>
        <taxon>Bacteria</taxon>
        <taxon>Pseudomonadati</taxon>
        <taxon>Pseudomonadota</taxon>
        <taxon>Alphaproteobacteria</taxon>
        <taxon>Emcibacterales</taxon>
        <taxon>Emcibacteraceae</taxon>
        <taxon>Emcibacter</taxon>
    </lineage>
</organism>
<accession>A0A501PQK3</accession>
<name>A0A501PQK3_9PROT</name>
<dbReference type="OrthoDB" id="1263265at2"/>
<dbReference type="InterPro" id="IPR007420">
    <property type="entry name" value="DUF465"/>
</dbReference>
<dbReference type="Proteomes" id="UP000319148">
    <property type="component" value="Unassembled WGS sequence"/>
</dbReference>